<dbReference type="AlphaFoldDB" id="A0A0U1LQH7"/>
<sequence>MAKNSLFPIIVLFTVIGILALIGYVVYSIVQDISNKTKANMEKKHIQFSKDGMKVSMKEVNDEDYKDQTQSVLVNVWNHSSFPGYKSRLWDNGATPEADKKVKKRHA</sequence>
<keyword evidence="1" id="KW-1133">Transmembrane helix</keyword>
<keyword evidence="3" id="KW-1185">Reference proteome</keyword>
<dbReference type="PANTHER" id="PTHR42077">
    <property type="entry name" value="YALI0F30239P"/>
    <property type="match status" value="1"/>
</dbReference>
<proteinExistence type="predicted"/>
<dbReference type="PANTHER" id="PTHR42077:SF1">
    <property type="entry name" value="YALI0F30239P"/>
    <property type="match status" value="1"/>
</dbReference>
<evidence type="ECO:0000256" key="1">
    <source>
        <dbReference type="SAM" id="Phobius"/>
    </source>
</evidence>
<organism evidence="2 3">
    <name type="scientific">Talaromyces islandicus</name>
    <name type="common">Penicillium islandicum</name>
    <dbReference type="NCBI Taxonomy" id="28573"/>
    <lineage>
        <taxon>Eukaryota</taxon>
        <taxon>Fungi</taxon>
        <taxon>Dikarya</taxon>
        <taxon>Ascomycota</taxon>
        <taxon>Pezizomycotina</taxon>
        <taxon>Eurotiomycetes</taxon>
        <taxon>Eurotiomycetidae</taxon>
        <taxon>Eurotiales</taxon>
        <taxon>Trichocomaceae</taxon>
        <taxon>Talaromyces</taxon>
        <taxon>Talaromyces sect. Islandici</taxon>
    </lineage>
</organism>
<name>A0A0U1LQH7_TALIS</name>
<keyword evidence="1" id="KW-0472">Membrane</keyword>
<accession>A0A0U1LQH7</accession>
<gene>
    <name evidence="2" type="ORF">PISL3812_02379</name>
</gene>
<protein>
    <submittedName>
        <fullName evidence="2">Uncharacterized protein</fullName>
    </submittedName>
</protein>
<dbReference type="Proteomes" id="UP000054383">
    <property type="component" value="Unassembled WGS sequence"/>
</dbReference>
<evidence type="ECO:0000313" key="2">
    <source>
        <dbReference type="EMBL" id="CRG85273.1"/>
    </source>
</evidence>
<evidence type="ECO:0000313" key="3">
    <source>
        <dbReference type="Proteomes" id="UP000054383"/>
    </source>
</evidence>
<reference evidence="2 3" key="1">
    <citation type="submission" date="2015-04" db="EMBL/GenBank/DDBJ databases">
        <authorList>
            <person name="Syromyatnikov M.Y."/>
            <person name="Popov V.N."/>
        </authorList>
    </citation>
    <scope>NUCLEOTIDE SEQUENCE [LARGE SCALE GENOMIC DNA]</scope>
    <source>
        <strain evidence="2">WF-38-12</strain>
    </source>
</reference>
<dbReference type="OrthoDB" id="4083871at2759"/>
<dbReference type="OMA" id="GWVGYQI"/>
<keyword evidence="1" id="KW-0812">Transmembrane</keyword>
<feature type="transmembrane region" description="Helical" evidence="1">
    <location>
        <begin position="6"/>
        <end position="30"/>
    </location>
</feature>
<dbReference type="EMBL" id="CVMT01000002">
    <property type="protein sequence ID" value="CRG85273.1"/>
    <property type="molecule type" value="Genomic_DNA"/>
</dbReference>